<dbReference type="RefSeq" id="XP_001306744.1">
    <property type="nucleotide sequence ID" value="XM_001306743.1"/>
</dbReference>
<dbReference type="InterPro" id="IPR036249">
    <property type="entry name" value="Thioredoxin-like_sf"/>
</dbReference>
<dbReference type="InterPro" id="IPR016855">
    <property type="entry name" value="ERp29"/>
</dbReference>
<dbReference type="AlphaFoldDB" id="A2FMQ7"/>
<dbReference type="SMR" id="A2FMQ7"/>
<dbReference type="InParanoid" id="A2FMQ7"/>
<sequence>MNNQVHIYDGGMSHDSLNAWLANKTGLIGNSVQSNLLSPNNKTWHQLFNQKSCIFTLFYEDKFKEKEELLNEMKITADAFQREKDVAVCEINIHKFRSFFFDFKIRKTPRFQLNVNNEEILYEGHRNAKDMVSFINSYCDKMRTEKGTLNQNAGIIEEFQPTVIEFLKSPSEKQLKSLLTKESANVYIDIMKSILDHDVNWIYKESERLQHEFDALPSGSIPSDDEIIRFNVISEFISLKEDNKL</sequence>
<dbReference type="Gene3D" id="3.40.30.10">
    <property type="entry name" value="Glutaredoxin"/>
    <property type="match status" value="1"/>
</dbReference>
<evidence type="ECO:0008006" key="3">
    <source>
        <dbReference type="Google" id="ProtNLM"/>
    </source>
</evidence>
<dbReference type="Gene3D" id="1.20.1150.12">
    <property type="entry name" value="Endoplasmic reticulum resident protein 29, C-terminal domain"/>
    <property type="match status" value="1"/>
</dbReference>
<dbReference type="KEGG" id="tva:4751537"/>
<evidence type="ECO:0000313" key="1">
    <source>
        <dbReference type="EMBL" id="EAX93814.1"/>
    </source>
</evidence>
<dbReference type="STRING" id="5722.A2FMQ7"/>
<name>A2FMQ7_TRIV3</name>
<dbReference type="VEuPathDB" id="TrichDB:TVAG_054190"/>
<protein>
    <recommendedName>
        <fullName evidence="3">Thioredoxin domain-containing protein</fullName>
    </recommendedName>
</protein>
<dbReference type="Proteomes" id="UP000001542">
    <property type="component" value="Unassembled WGS sequence"/>
</dbReference>
<dbReference type="SUPFAM" id="SSF47933">
    <property type="entry name" value="ERP29 C domain-like"/>
    <property type="match status" value="1"/>
</dbReference>
<dbReference type="InterPro" id="IPR036356">
    <property type="entry name" value="ERp29_C_sf"/>
</dbReference>
<dbReference type="SUPFAM" id="SSF52833">
    <property type="entry name" value="Thioredoxin-like"/>
    <property type="match status" value="1"/>
</dbReference>
<accession>A2FMQ7</accession>
<keyword evidence="2" id="KW-1185">Reference proteome</keyword>
<reference evidence="1" key="2">
    <citation type="journal article" date="2007" name="Science">
        <title>Draft genome sequence of the sexually transmitted pathogen Trichomonas vaginalis.</title>
        <authorList>
            <person name="Carlton J.M."/>
            <person name="Hirt R.P."/>
            <person name="Silva J.C."/>
            <person name="Delcher A.L."/>
            <person name="Schatz M."/>
            <person name="Zhao Q."/>
            <person name="Wortman J.R."/>
            <person name="Bidwell S.L."/>
            <person name="Alsmark U.C.M."/>
            <person name="Besteiro S."/>
            <person name="Sicheritz-Ponten T."/>
            <person name="Noel C.J."/>
            <person name="Dacks J.B."/>
            <person name="Foster P.G."/>
            <person name="Simillion C."/>
            <person name="Van de Peer Y."/>
            <person name="Miranda-Saavedra D."/>
            <person name="Barton G.J."/>
            <person name="Westrop G.D."/>
            <person name="Mueller S."/>
            <person name="Dessi D."/>
            <person name="Fiori P.L."/>
            <person name="Ren Q."/>
            <person name="Paulsen I."/>
            <person name="Zhang H."/>
            <person name="Bastida-Corcuera F.D."/>
            <person name="Simoes-Barbosa A."/>
            <person name="Brown M.T."/>
            <person name="Hayes R.D."/>
            <person name="Mukherjee M."/>
            <person name="Okumura C.Y."/>
            <person name="Schneider R."/>
            <person name="Smith A.J."/>
            <person name="Vanacova S."/>
            <person name="Villalvazo M."/>
            <person name="Haas B.J."/>
            <person name="Pertea M."/>
            <person name="Feldblyum T.V."/>
            <person name="Utterback T.R."/>
            <person name="Shu C.L."/>
            <person name="Osoegawa K."/>
            <person name="de Jong P.J."/>
            <person name="Hrdy I."/>
            <person name="Horvathova L."/>
            <person name="Zubacova Z."/>
            <person name="Dolezal P."/>
            <person name="Malik S.B."/>
            <person name="Logsdon J.M. Jr."/>
            <person name="Henze K."/>
            <person name="Gupta A."/>
            <person name="Wang C.C."/>
            <person name="Dunne R.L."/>
            <person name="Upcroft J.A."/>
            <person name="Upcroft P."/>
            <person name="White O."/>
            <person name="Salzberg S.L."/>
            <person name="Tang P."/>
            <person name="Chiu C.-H."/>
            <person name="Lee Y.-S."/>
            <person name="Embley T.M."/>
            <person name="Coombs G.H."/>
            <person name="Mottram J.C."/>
            <person name="Tachezy J."/>
            <person name="Fraser-Liggett C.M."/>
            <person name="Johnson P.J."/>
        </authorList>
    </citation>
    <scope>NUCLEOTIDE SEQUENCE [LARGE SCALE GENOMIC DNA]</scope>
    <source>
        <strain evidence="1">G3</strain>
    </source>
</reference>
<reference evidence="1" key="1">
    <citation type="submission" date="2006-10" db="EMBL/GenBank/DDBJ databases">
        <authorList>
            <person name="Amadeo P."/>
            <person name="Zhao Q."/>
            <person name="Wortman J."/>
            <person name="Fraser-Liggett C."/>
            <person name="Carlton J."/>
        </authorList>
    </citation>
    <scope>NUCLEOTIDE SEQUENCE</scope>
    <source>
        <strain evidence="1">G3</strain>
    </source>
</reference>
<proteinExistence type="predicted"/>
<dbReference type="PANTHER" id="PTHR12211">
    <property type="entry name" value="ENDOPLASMIC RETICULUM PROTEIN ERP29"/>
    <property type="match status" value="1"/>
</dbReference>
<dbReference type="EMBL" id="DS113891">
    <property type="protein sequence ID" value="EAX93814.1"/>
    <property type="molecule type" value="Genomic_DNA"/>
</dbReference>
<dbReference type="PANTHER" id="PTHR12211:SF0">
    <property type="entry name" value="ENDOPLASMIC RETICULUM RESIDENT PROTEIN 29"/>
    <property type="match status" value="1"/>
</dbReference>
<organism evidence="1 2">
    <name type="scientific">Trichomonas vaginalis (strain ATCC PRA-98 / G3)</name>
    <dbReference type="NCBI Taxonomy" id="412133"/>
    <lineage>
        <taxon>Eukaryota</taxon>
        <taxon>Metamonada</taxon>
        <taxon>Parabasalia</taxon>
        <taxon>Trichomonadida</taxon>
        <taxon>Trichomonadidae</taxon>
        <taxon>Trichomonas</taxon>
    </lineage>
</organism>
<gene>
    <name evidence="1" type="ORF">TVAG_054190</name>
</gene>
<dbReference type="eggNOG" id="KOG0191">
    <property type="taxonomic scope" value="Eukaryota"/>
</dbReference>
<evidence type="ECO:0000313" key="2">
    <source>
        <dbReference type="Proteomes" id="UP000001542"/>
    </source>
</evidence>
<dbReference type="GO" id="GO:0005783">
    <property type="term" value="C:endoplasmic reticulum"/>
    <property type="evidence" value="ECO:0000318"/>
    <property type="project" value="GO_Central"/>
</dbReference>
<dbReference type="VEuPathDB" id="TrichDB:TVAGG3_0938310"/>